<dbReference type="PROSITE" id="PS51898">
    <property type="entry name" value="TYR_RECOMBINASE"/>
    <property type="match status" value="1"/>
</dbReference>
<dbReference type="PROSITE" id="PS51900">
    <property type="entry name" value="CB"/>
    <property type="match status" value="1"/>
</dbReference>
<dbReference type="GO" id="GO:0003677">
    <property type="term" value="F:DNA binding"/>
    <property type="evidence" value="ECO:0007669"/>
    <property type="project" value="UniProtKB-UniRule"/>
</dbReference>
<evidence type="ECO:0000259" key="7">
    <source>
        <dbReference type="PROSITE" id="PS51900"/>
    </source>
</evidence>
<dbReference type="InterPro" id="IPR002104">
    <property type="entry name" value="Integrase_catalytic"/>
</dbReference>
<comment type="caution">
    <text evidence="8">The sequence shown here is derived from an EMBL/GenBank/DDBJ whole genome shotgun (WGS) entry which is preliminary data.</text>
</comment>
<dbReference type="GO" id="GO:0015074">
    <property type="term" value="P:DNA integration"/>
    <property type="evidence" value="ECO:0007669"/>
    <property type="project" value="UniProtKB-KW"/>
</dbReference>
<evidence type="ECO:0000256" key="4">
    <source>
        <dbReference type="ARBA" id="ARBA00023172"/>
    </source>
</evidence>
<dbReference type="SUPFAM" id="SSF56349">
    <property type="entry name" value="DNA breaking-rejoining enzymes"/>
    <property type="match status" value="1"/>
</dbReference>
<sequence>MSVRKRTWTNGKGEEKTSWVVDYIDTQGKRRLKTFRLKKQADQFATTAAVEVREGVHVADSATITIAEAGRLWLISGDNAGLERTTMDQRNQHLRLHIVPLVGTVKLSKISAPWLRTFQDELRSSGRSPAMVKRITVSLGSILADAQARGLVIRNAVHELSRARSGSKAAEKRAKALLKVGEDIPTNGEIRAILGAATGRYRPLLVTIIFTGLRSSEARGLRWDDVDLVKAVLHVRQRADRYGEIGMPKSGAGQRTIPLPPLVVKTLKEWRLASPKSEAGFVFPNGAGHVEDHQNIIKRGLWPAELAGGIAVNTGKEGEDGNPIFAPKYSGLHALRHWYASWCINRQEEGGLALSPKAVQTRMGHSSIQVTFDTYGHLFPSENEANMLRIAEDQLLFGK</sequence>
<dbReference type="InterPro" id="IPR011010">
    <property type="entry name" value="DNA_brk_join_enz"/>
</dbReference>
<accession>A0A506UB33</accession>
<evidence type="ECO:0000313" key="9">
    <source>
        <dbReference type="Proteomes" id="UP000318801"/>
    </source>
</evidence>
<evidence type="ECO:0000256" key="5">
    <source>
        <dbReference type="PROSITE-ProRule" id="PRU01248"/>
    </source>
</evidence>
<dbReference type="InterPro" id="IPR050090">
    <property type="entry name" value="Tyrosine_recombinase_XerCD"/>
</dbReference>
<keyword evidence="4" id="KW-0233">DNA recombination</keyword>
<evidence type="ECO:0000256" key="1">
    <source>
        <dbReference type="ARBA" id="ARBA00008857"/>
    </source>
</evidence>
<proteinExistence type="inferred from homology"/>
<dbReference type="EMBL" id="VHLG01000006">
    <property type="protein sequence ID" value="TPW30321.1"/>
    <property type="molecule type" value="Genomic_DNA"/>
</dbReference>
<dbReference type="GO" id="GO:0006310">
    <property type="term" value="P:DNA recombination"/>
    <property type="evidence" value="ECO:0007669"/>
    <property type="project" value="UniProtKB-KW"/>
</dbReference>
<organism evidence="8 9">
    <name type="scientific">Martelella alba</name>
    <dbReference type="NCBI Taxonomy" id="2590451"/>
    <lineage>
        <taxon>Bacteria</taxon>
        <taxon>Pseudomonadati</taxon>
        <taxon>Pseudomonadota</taxon>
        <taxon>Alphaproteobacteria</taxon>
        <taxon>Hyphomicrobiales</taxon>
        <taxon>Aurantimonadaceae</taxon>
        <taxon>Martelella</taxon>
    </lineage>
</organism>
<dbReference type="OrthoDB" id="9785687at2"/>
<keyword evidence="3 5" id="KW-0238">DNA-binding</keyword>
<feature type="domain" description="Core-binding (CB)" evidence="7">
    <location>
        <begin position="64"/>
        <end position="147"/>
    </location>
</feature>
<evidence type="ECO:0000256" key="3">
    <source>
        <dbReference type="ARBA" id="ARBA00023125"/>
    </source>
</evidence>
<keyword evidence="9" id="KW-1185">Reference proteome</keyword>
<dbReference type="InterPro" id="IPR013762">
    <property type="entry name" value="Integrase-like_cat_sf"/>
</dbReference>
<name>A0A506UB33_9HYPH</name>
<dbReference type="RefSeq" id="WP_141149185.1">
    <property type="nucleotide sequence ID" value="NZ_VHLG01000006.1"/>
</dbReference>
<dbReference type="Pfam" id="PF00589">
    <property type="entry name" value="Phage_integrase"/>
    <property type="match status" value="1"/>
</dbReference>
<dbReference type="InterPro" id="IPR044068">
    <property type="entry name" value="CB"/>
</dbReference>
<dbReference type="CDD" id="cd01189">
    <property type="entry name" value="INT_ICEBs1_C_like"/>
    <property type="match status" value="1"/>
</dbReference>
<dbReference type="PANTHER" id="PTHR30349:SF64">
    <property type="entry name" value="PROPHAGE INTEGRASE INTD-RELATED"/>
    <property type="match status" value="1"/>
</dbReference>
<dbReference type="Gene3D" id="1.10.443.10">
    <property type="entry name" value="Intergrase catalytic core"/>
    <property type="match status" value="1"/>
</dbReference>
<evidence type="ECO:0000313" key="8">
    <source>
        <dbReference type="EMBL" id="TPW30321.1"/>
    </source>
</evidence>
<feature type="domain" description="Tyr recombinase" evidence="6">
    <location>
        <begin position="179"/>
        <end position="388"/>
    </location>
</feature>
<evidence type="ECO:0000259" key="6">
    <source>
        <dbReference type="PROSITE" id="PS51898"/>
    </source>
</evidence>
<evidence type="ECO:0000256" key="2">
    <source>
        <dbReference type="ARBA" id="ARBA00022908"/>
    </source>
</evidence>
<protein>
    <submittedName>
        <fullName evidence="8">Site-specific integrase</fullName>
    </submittedName>
</protein>
<dbReference type="Proteomes" id="UP000318801">
    <property type="component" value="Unassembled WGS sequence"/>
</dbReference>
<dbReference type="Gene3D" id="1.10.150.130">
    <property type="match status" value="1"/>
</dbReference>
<keyword evidence="2" id="KW-0229">DNA integration</keyword>
<gene>
    <name evidence="8" type="ORF">FJU08_11620</name>
</gene>
<reference evidence="8 9" key="1">
    <citation type="submission" date="2019-06" db="EMBL/GenBank/DDBJ databases">
        <authorList>
            <person name="Li M."/>
        </authorList>
    </citation>
    <scope>NUCLEOTIDE SEQUENCE [LARGE SCALE GENOMIC DNA]</scope>
    <source>
        <strain evidence="8 9">BGMRC2036</strain>
    </source>
</reference>
<dbReference type="InterPro" id="IPR010998">
    <property type="entry name" value="Integrase_recombinase_N"/>
</dbReference>
<dbReference type="AlphaFoldDB" id="A0A506UB33"/>
<comment type="similarity">
    <text evidence="1">Belongs to the 'phage' integrase family.</text>
</comment>
<dbReference type="PANTHER" id="PTHR30349">
    <property type="entry name" value="PHAGE INTEGRASE-RELATED"/>
    <property type="match status" value="1"/>
</dbReference>